<feature type="transmembrane region" description="Helical" evidence="2">
    <location>
        <begin position="555"/>
        <end position="578"/>
    </location>
</feature>
<dbReference type="InterPro" id="IPR050154">
    <property type="entry name" value="UbiB_kinase"/>
</dbReference>
<evidence type="ECO:0000256" key="2">
    <source>
        <dbReference type="SAM" id="Phobius"/>
    </source>
</evidence>
<evidence type="ECO:0000313" key="4">
    <source>
        <dbReference type="EMBL" id="OIQ91388.1"/>
    </source>
</evidence>
<sequence length="589" mass="65135">MFWQATTTARDLGRLHEIASVLIRYGFGDIVRRTGMSNILERAGQVLHWKNGNELANLEPPARVRRALEELGPTFVKLGQVLATRVDLFEPAWIAEFSKLQDSAPPAPYADIQQQLEEDLGAPPETIFASFDPEPLAAASIAQVYHARLADGSEVAIKVRRPGIRPIVEADLRLLMRLAEFAEAENKEWRNFHPVAITRQLSQSLLRELDFALECRNSEIIANNFAGYTDQDTVPADSTDRPAAGDIAGAPPTPIPIIVIPRVYWQWTGERVCVQEFIDGIPGRDLAAVDQAGYSRKILSRRGAHAVLKMIVEDGFFHADPHPGNVFYLPGNRIAFIDFGMVGRLTEVRRTQLIQLLFGLVRHEPERVADVMIEWAGNGYADEGNLILEIQSFVDQYHGIPLKKISLGAMLNDIVAILRGHRVTLPADLALLIKAFITLEGMGRELDPDFDAAKEAMPMLRRALRARYTPTALIKRGWRSASEMLGLVSDLPHDLSRLLRAARRGRLEIHIDITNLRHVGNQLDGAANRLVIGIVVAALIIGSSIVMTVPGGPKLLGLPIFGLLGYLGSAAGAVWLLLSIWKSNRANRE</sequence>
<comment type="similarity">
    <text evidence="1">Belongs to the protein kinase superfamily. ADCK protein kinase family.</text>
</comment>
<dbReference type="CDD" id="cd05121">
    <property type="entry name" value="ABC1_ADCK3-like"/>
    <property type="match status" value="1"/>
</dbReference>
<dbReference type="InterPro" id="IPR004147">
    <property type="entry name" value="ABC1_dom"/>
</dbReference>
<keyword evidence="4" id="KW-0808">Transferase</keyword>
<dbReference type="PANTHER" id="PTHR10566">
    <property type="entry name" value="CHAPERONE-ACTIVITY OF BC1 COMPLEX CABC1 -RELATED"/>
    <property type="match status" value="1"/>
</dbReference>
<organism evidence="4">
    <name type="scientific">mine drainage metagenome</name>
    <dbReference type="NCBI Taxonomy" id="410659"/>
    <lineage>
        <taxon>unclassified sequences</taxon>
        <taxon>metagenomes</taxon>
        <taxon>ecological metagenomes</taxon>
    </lineage>
</organism>
<dbReference type="PANTHER" id="PTHR10566:SF113">
    <property type="entry name" value="PROTEIN ACTIVITY OF BC1 COMPLEX KINASE 7, CHLOROPLASTIC"/>
    <property type="match status" value="1"/>
</dbReference>
<accession>A0A1J5RGZ9</accession>
<dbReference type="Pfam" id="PF03109">
    <property type="entry name" value="ABC1"/>
    <property type="match status" value="1"/>
</dbReference>
<evidence type="ECO:0000256" key="1">
    <source>
        <dbReference type="ARBA" id="ARBA00009670"/>
    </source>
</evidence>
<comment type="caution">
    <text evidence="4">The sequence shown here is derived from an EMBL/GenBank/DDBJ whole genome shotgun (WGS) entry which is preliminary data.</text>
</comment>
<protein>
    <recommendedName>
        <fullName evidence="3">ABC1 atypical kinase-like domain-containing protein</fullName>
    </recommendedName>
</protein>
<reference evidence="4" key="1">
    <citation type="submission" date="2016-10" db="EMBL/GenBank/DDBJ databases">
        <title>Sequence of Gallionella enrichment culture.</title>
        <authorList>
            <person name="Poehlein A."/>
            <person name="Muehling M."/>
            <person name="Daniel R."/>
        </authorList>
    </citation>
    <scope>NUCLEOTIDE SEQUENCE</scope>
</reference>
<dbReference type="InterPro" id="IPR011009">
    <property type="entry name" value="Kinase-like_dom_sf"/>
</dbReference>
<dbReference type="GO" id="GO:0016740">
    <property type="term" value="F:transferase activity"/>
    <property type="evidence" value="ECO:0007669"/>
    <property type="project" value="UniProtKB-KW"/>
</dbReference>
<keyword evidence="2" id="KW-0812">Transmembrane</keyword>
<proteinExistence type="inferred from homology"/>
<keyword evidence="2" id="KW-1133">Transmembrane helix</keyword>
<keyword evidence="2" id="KW-0472">Membrane</keyword>
<name>A0A1J5RGZ9_9ZZZZ</name>
<dbReference type="AlphaFoldDB" id="A0A1J5RGZ9"/>
<dbReference type="EMBL" id="MLJW01000261">
    <property type="protein sequence ID" value="OIQ91388.1"/>
    <property type="molecule type" value="Genomic_DNA"/>
</dbReference>
<dbReference type="SUPFAM" id="SSF56112">
    <property type="entry name" value="Protein kinase-like (PK-like)"/>
    <property type="match status" value="1"/>
</dbReference>
<feature type="domain" description="ABC1 atypical kinase-like" evidence="3">
    <location>
        <begin position="99"/>
        <end position="371"/>
    </location>
</feature>
<feature type="transmembrane region" description="Helical" evidence="2">
    <location>
        <begin position="530"/>
        <end position="549"/>
    </location>
</feature>
<gene>
    <name evidence="4" type="primary">ubiB_7</name>
    <name evidence="4" type="ORF">GALL_267220</name>
</gene>
<evidence type="ECO:0000259" key="3">
    <source>
        <dbReference type="Pfam" id="PF03109"/>
    </source>
</evidence>